<evidence type="ECO:0000313" key="5">
    <source>
        <dbReference type="Proteomes" id="UP000051155"/>
    </source>
</evidence>
<dbReference type="Proteomes" id="UP000051155">
    <property type="component" value="Unassembled WGS sequence"/>
</dbReference>
<dbReference type="OrthoDB" id="9810250at2"/>
<protein>
    <submittedName>
        <fullName evidence="4">Transcriptional regulator</fullName>
    </submittedName>
</protein>
<evidence type="ECO:0000256" key="2">
    <source>
        <dbReference type="PROSITE-ProRule" id="PRU00335"/>
    </source>
</evidence>
<dbReference type="Pfam" id="PF00440">
    <property type="entry name" value="TetR_N"/>
    <property type="match status" value="1"/>
</dbReference>
<gene>
    <name evidence="4" type="ORF">FD20_GL000740</name>
</gene>
<sequence length="185" mass="22025">MNGKQRMAEQSRLWLWEALVRLLQQQSYQDITISAIANEAQLARRTFYRSFKSKDDLVDYYCRSAINRYLKKLKAIDTTDASFEIVLKTFFDFWWSEKAILRLLIKNNLFNRLLTTWTPQLSKIYARFQVPWHIHGSSTEISYIMTFSTGGFWNVLNHWLIKEHPERPEEVTQTLLKALNKLSQI</sequence>
<dbReference type="InterPro" id="IPR050624">
    <property type="entry name" value="HTH-type_Tx_Regulator"/>
</dbReference>
<comment type="caution">
    <text evidence="4">The sequence shown here is derived from an EMBL/GenBank/DDBJ whole genome shotgun (WGS) entry which is preliminary data.</text>
</comment>
<keyword evidence="5" id="KW-1185">Reference proteome</keyword>
<dbReference type="PANTHER" id="PTHR43479">
    <property type="entry name" value="ACREF/ENVCD OPERON REPRESSOR-RELATED"/>
    <property type="match status" value="1"/>
</dbReference>
<accession>A0A0R1Q6U3</accession>
<dbReference type="InterPro" id="IPR001647">
    <property type="entry name" value="HTH_TetR"/>
</dbReference>
<dbReference type="PATRIC" id="fig|1423812.3.peg.806"/>
<dbReference type="EMBL" id="AZEG01000017">
    <property type="protein sequence ID" value="KRL37027.1"/>
    <property type="molecule type" value="Genomic_DNA"/>
</dbReference>
<dbReference type="InterPro" id="IPR039532">
    <property type="entry name" value="TetR_C_Firmicutes"/>
</dbReference>
<dbReference type="InterPro" id="IPR009057">
    <property type="entry name" value="Homeodomain-like_sf"/>
</dbReference>
<reference evidence="4 5" key="1">
    <citation type="journal article" date="2015" name="Genome Announc.">
        <title>Expanding the biotechnology potential of lactobacilli through comparative genomics of 213 strains and associated genera.</title>
        <authorList>
            <person name="Sun Z."/>
            <person name="Harris H.M."/>
            <person name="McCann A."/>
            <person name="Guo C."/>
            <person name="Argimon S."/>
            <person name="Zhang W."/>
            <person name="Yang X."/>
            <person name="Jeffery I.B."/>
            <person name="Cooney J.C."/>
            <person name="Kagawa T.F."/>
            <person name="Liu W."/>
            <person name="Song Y."/>
            <person name="Salvetti E."/>
            <person name="Wrobel A."/>
            <person name="Rasinkangas P."/>
            <person name="Parkhill J."/>
            <person name="Rea M.C."/>
            <person name="O'Sullivan O."/>
            <person name="Ritari J."/>
            <person name="Douillard F.P."/>
            <person name="Paul Ross R."/>
            <person name="Yang R."/>
            <person name="Briner A.E."/>
            <person name="Felis G.E."/>
            <person name="de Vos W.M."/>
            <person name="Barrangou R."/>
            <person name="Klaenhammer T.R."/>
            <person name="Caufield P.W."/>
            <person name="Cui Y."/>
            <person name="Zhang H."/>
            <person name="O'Toole P.W."/>
        </authorList>
    </citation>
    <scope>NUCLEOTIDE SEQUENCE [LARGE SCALE GENOMIC DNA]</scope>
    <source>
        <strain evidence="4 5">DSM 19971</strain>
    </source>
</reference>
<dbReference type="PANTHER" id="PTHR43479:SF11">
    <property type="entry name" value="ACREF_ENVCD OPERON REPRESSOR-RELATED"/>
    <property type="match status" value="1"/>
</dbReference>
<dbReference type="SUPFAM" id="SSF46689">
    <property type="entry name" value="Homeodomain-like"/>
    <property type="match status" value="1"/>
</dbReference>
<evidence type="ECO:0000259" key="3">
    <source>
        <dbReference type="PROSITE" id="PS50977"/>
    </source>
</evidence>
<feature type="DNA-binding region" description="H-T-H motif" evidence="2">
    <location>
        <begin position="32"/>
        <end position="51"/>
    </location>
</feature>
<evidence type="ECO:0000313" key="4">
    <source>
        <dbReference type="EMBL" id="KRL37027.1"/>
    </source>
</evidence>
<dbReference type="Gene3D" id="1.10.357.10">
    <property type="entry name" value="Tetracycline Repressor, domain 2"/>
    <property type="match status" value="1"/>
</dbReference>
<organism evidence="4 5">
    <name type="scientific">Liquorilactobacillus uvarum DSM 19971</name>
    <dbReference type="NCBI Taxonomy" id="1423812"/>
    <lineage>
        <taxon>Bacteria</taxon>
        <taxon>Bacillati</taxon>
        <taxon>Bacillota</taxon>
        <taxon>Bacilli</taxon>
        <taxon>Lactobacillales</taxon>
        <taxon>Lactobacillaceae</taxon>
        <taxon>Liquorilactobacillus</taxon>
    </lineage>
</organism>
<dbReference type="PROSITE" id="PS50977">
    <property type="entry name" value="HTH_TETR_2"/>
    <property type="match status" value="1"/>
</dbReference>
<dbReference type="Pfam" id="PF14278">
    <property type="entry name" value="TetR_C_8"/>
    <property type="match status" value="1"/>
</dbReference>
<keyword evidence="1 2" id="KW-0238">DNA-binding</keyword>
<dbReference type="AlphaFoldDB" id="A0A0R1Q6U3"/>
<evidence type="ECO:0000256" key="1">
    <source>
        <dbReference type="ARBA" id="ARBA00023125"/>
    </source>
</evidence>
<dbReference type="GO" id="GO:0003677">
    <property type="term" value="F:DNA binding"/>
    <property type="evidence" value="ECO:0007669"/>
    <property type="project" value="UniProtKB-UniRule"/>
</dbReference>
<dbReference type="RefSeq" id="WP_057737727.1">
    <property type="nucleotide sequence ID" value="NZ_AZEG01000017.1"/>
</dbReference>
<feature type="domain" description="HTH tetR-type" evidence="3">
    <location>
        <begin position="9"/>
        <end position="69"/>
    </location>
</feature>
<name>A0A0R1Q6U3_9LACO</name>
<proteinExistence type="predicted"/>
<dbReference type="STRING" id="1423812.FD20_GL000740"/>